<reference evidence="7" key="1">
    <citation type="submission" date="2016-03" db="EMBL/GenBank/DDBJ databases">
        <title>Mechanisms controlling the formation of the plant cell surface in tip-growing cells are functionally conserved among land plants.</title>
        <authorList>
            <person name="Honkanen S."/>
            <person name="Jones V.A."/>
            <person name="Morieri G."/>
            <person name="Champion C."/>
            <person name="Hetherington A.J."/>
            <person name="Kelly S."/>
            <person name="Saint-Marcoux D."/>
            <person name="Proust H."/>
            <person name="Prescott H."/>
            <person name="Dolan L."/>
        </authorList>
    </citation>
    <scope>NUCLEOTIDE SEQUENCE [LARGE SCALE GENOMIC DNA]</scope>
    <source>
        <tissue evidence="7">Whole gametophyte</tissue>
    </source>
</reference>
<dbReference type="PANTHER" id="PTHR11040">
    <property type="entry name" value="ZINC/IRON TRANSPORTER"/>
    <property type="match status" value="1"/>
</dbReference>
<dbReference type="EMBL" id="LVLJ01000294">
    <property type="protein sequence ID" value="OAE34971.1"/>
    <property type="molecule type" value="Genomic_DNA"/>
</dbReference>
<accession>A0A176WQU5</accession>
<feature type="transmembrane region" description="Helical" evidence="6">
    <location>
        <begin position="647"/>
        <end position="669"/>
    </location>
</feature>
<organism evidence="7 8">
    <name type="scientific">Marchantia polymorpha subsp. ruderalis</name>
    <dbReference type="NCBI Taxonomy" id="1480154"/>
    <lineage>
        <taxon>Eukaryota</taxon>
        <taxon>Viridiplantae</taxon>
        <taxon>Streptophyta</taxon>
        <taxon>Embryophyta</taxon>
        <taxon>Marchantiophyta</taxon>
        <taxon>Marchantiopsida</taxon>
        <taxon>Marchantiidae</taxon>
        <taxon>Marchantiales</taxon>
        <taxon>Marchantiaceae</taxon>
        <taxon>Marchantia</taxon>
    </lineage>
</organism>
<evidence type="ECO:0000256" key="5">
    <source>
        <dbReference type="SAM" id="MobiDB-lite"/>
    </source>
</evidence>
<feature type="transmembrane region" description="Helical" evidence="6">
    <location>
        <begin position="675"/>
        <end position="699"/>
    </location>
</feature>
<evidence type="ECO:0000313" key="7">
    <source>
        <dbReference type="EMBL" id="OAE34971.1"/>
    </source>
</evidence>
<feature type="transmembrane region" description="Helical" evidence="6">
    <location>
        <begin position="565"/>
        <end position="583"/>
    </location>
</feature>
<comment type="caution">
    <text evidence="7">The sequence shown here is derived from an EMBL/GenBank/DDBJ whole genome shotgun (WGS) entry which is preliminary data.</text>
</comment>
<feature type="transmembrane region" description="Helical" evidence="6">
    <location>
        <begin position="768"/>
        <end position="789"/>
    </location>
</feature>
<gene>
    <name evidence="7" type="ORF">AXG93_593s1290</name>
</gene>
<feature type="transmembrane region" description="Helical" evidence="6">
    <location>
        <begin position="283"/>
        <end position="304"/>
    </location>
</feature>
<protein>
    <recommendedName>
        <fullName evidence="9">Zinc transporter</fullName>
    </recommendedName>
</protein>
<feature type="transmembrane region" description="Helical" evidence="6">
    <location>
        <begin position="381"/>
        <end position="400"/>
    </location>
</feature>
<feature type="region of interest" description="Disordered" evidence="5">
    <location>
        <begin position="1"/>
        <end position="44"/>
    </location>
</feature>
<sequence length="792" mass="85749">MAQRPWLGTGPQDRRKHRRRASAKVVESRRRSSSAPEPEVEVQLSNAPIRQLGPTLFTSRTQTARRRRSASMYLMRLLRDRRDPQEQAAVHVTASRLLDLTAFGRRRKEVKEEETGVQKAAALENETLRARGVCWHHEKQTQVQIRIGFISEELSVRLFLLLIAHRDDMSDGGLLALILSCRFSGLRQRRIEELRKPLCFWVTNGAMRVPTSVEEILFAPFDSDRSLSVASVRCAIVEFKRGSCADVDRALVSLDVWWGFRMADIVGEQLVVDHGIRGADVSLVAMLTLLMAVVTGLGATPFFFMKVEAQYAGICNGIASGVMLAASFDLIQEGQKHGGGTWVVVGILFGSFFIFYCQKVLDKYEDVKMMELKGADARKMVLVIGIMFLHSLGEGAGVGVSYAGPQGLPQGLVVSIAIAVHNIPEGMAVCMVLTSRGVRAHHAMLWSIFTSLPQPLVAVPAFVCAQAFQKFLPLCMGFAAGCMVWMVLAEVIPESFKDASHSQVASAATLSVACMEILSTTFQDIDKFSGMQLAISAKAAILFGLGHIVGGLVLLFVLKTTRLPSLLLIGIGCGIAFVLASWPPLQFWLQGDVGFFSTMALLVAGALLFSVAGRFLLDTVSASEYKERKKAQSGLIDMRSPLRRTSLLATICMGLYVLGEGLLLGVVIAKPSTTIGHPLLAAFFHSFSGGVVVTTTIFGGTNSSGAALLGLLITGCLGSIGASCASFVPLTLVEFFENWMVAVCGCVFAAFGFSLLRQALGVDSRKIVVGASAGYIVALVCLFACRMLSPEF</sequence>
<evidence type="ECO:0000256" key="4">
    <source>
        <dbReference type="ARBA" id="ARBA00023136"/>
    </source>
</evidence>
<name>A0A176WQU5_MARPO</name>
<feature type="transmembrane region" description="Helical" evidence="6">
    <location>
        <begin position="595"/>
        <end position="617"/>
    </location>
</feature>
<feature type="transmembrane region" description="Helical" evidence="6">
    <location>
        <begin position="739"/>
        <end position="756"/>
    </location>
</feature>
<dbReference type="Proteomes" id="UP000077202">
    <property type="component" value="Unassembled WGS sequence"/>
</dbReference>
<evidence type="ECO:0000256" key="6">
    <source>
        <dbReference type="SAM" id="Phobius"/>
    </source>
</evidence>
<dbReference type="PANTHER" id="PTHR11040:SF70">
    <property type="entry name" value="OS05G0316100 PROTEIN"/>
    <property type="match status" value="1"/>
</dbReference>
<keyword evidence="3 6" id="KW-1133">Transmembrane helix</keyword>
<comment type="subcellular location">
    <subcellularLocation>
        <location evidence="1">Membrane</location>
        <topology evidence="1">Multi-pass membrane protein</topology>
    </subcellularLocation>
</comment>
<feature type="transmembrane region" description="Helical" evidence="6">
    <location>
        <begin position="340"/>
        <end position="361"/>
    </location>
</feature>
<evidence type="ECO:0000256" key="2">
    <source>
        <dbReference type="ARBA" id="ARBA00022692"/>
    </source>
</evidence>
<feature type="transmembrane region" description="Helical" evidence="6">
    <location>
        <begin position="706"/>
        <end position="733"/>
    </location>
</feature>
<feature type="transmembrane region" description="Helical" evidence="6">
    <location>
        <begin position="471"/>
        <end position="492"/>
    </location>
</feature>
<keyword evidence="8" id="KW-1185">Reference proteome</keyword>
<dbReference type="Pfam" id="PF02535">
    <property type="entry name" value="Zip"/>
    <property type="match status" value="1"/>
</dbReference>
<feature type="transmembrane region" description="Helical" evidence="6">
    <location>
        <begin position="445"/>
        <end position="465"/>
    </location>
</feature>
<keyword evidence="2 6" id="KW-0812">Transmembrane</keyword>
<dbReference type="GO" id="GO:0016020">
    <property type="term" value="C:membrane"/>
    <property type="evidence" value="ECO:0007669"/>
    <property type="project" value="UniProtKB-SubCell"/>
</dbReference>
<dbReference type="GO" id="GO:0005385">
    <property type="term" value="F:zinc ion transmembrane transporter activity"/>
    <property type="evidence" value="ECO:0007669"/>
    <property type="project" value="TreeGrafter"/>
</dbReference>
<evidence type="ECO:0000313" key="8">
    <source>
        <dbReference type="Proteomes" id="UP000077202"/>
    </source>
</evidence>
<evidence type="ECO:0000256" key="1">
    <source>
        <dbReference type="ARBA" id="ARBA00004141"/>
    </source>
</evidence>
<feature type="transmembrane region" description="Helical" evidence="6">
    <location>
        <begin position="535"/>
        <end position="558"/>
    </location>
</feature>
<keyword evidence="4 6" id="KW-0472">Membrane</keyword>
<evidence type="ECO:0000256" key="3">
    <source>
        <dbReference type="ARBA" id="ARBA00022989"/>
    </source>
</evidence>
<evidence type="ECO:0008006" key="9">
    <source>
        <dbReference type="Google" id="ProtNLM"/>
    </source>
</evidence>
<dbReference type="AlphaFoldDB" id="A0A176WQU5"/>
<dbReference type="InterPro" id="IPR003689">
    <property type="entry name" value="ZIP"/>
</dbReference>
<proteinExistence type="predicted"/>
<feature type="transmembrane region" description="Helical" evidence="6">
    <location>
        <begin position="311"/>
        <end position="328"/>
    </location>
</feature>